<dbReference type="PANTHER" id="PTHR32182:SF0">
    <property type="entry name" value="DNA REPLICATION AND REPAIR PROTEIN RECF"/>
    <property type="match status" value="1"/>
</dbReference>
<dbReference type="InterPro" id="IPR026866">
    <property type="entry name" value="CR006_AAA"/>
</dbReference>
<organism evidence="3 4">
    <name type="scientific">Aequitasia blattaphilus</name>
    <dbReference type="NCBI Taxonomy" id="2949332"/>
    <lineage>
        <taxon>Bacteria</taxon>
        <taxon>Bacillati</taxon>
        <taxon>Bacillota</taxon>
        <taxon>Clostridia</taxon>
        <taxon>Lachnospirales</taxon>
        <taxon>Lachnospiraceae</taxon>
        <taxon>Aequitasia</taxon>
    </lineage>
</organism>
<reference evidence="3 4" key="1">
    <citation type="journal article" date="2022" name="Genome Biol. Evol.">
        <title>Host diet, physiology and behaviors set the stage for Lachnospiraceae cladogenesis.</title>
        <authorList>
            <person name="Vera-Ponce De Leon A."/>
            <person name="Schneider M."/>
            <person name="Jahnes B.C."/>
            <person name="Sadowski V."/>
            <person name="Camuy-Velez L.A."/>
            <person name="Duan J."/>
            <person name="Sabree Z.L."/>
        </authorList>
    </citation>
    <scope>NUCLEOTIDE SEQUENCE [LARGE SCALE GENOMIC DNA]</scope>
    <source>
        <strain evidence="3 4">PAL113</strain>
    </source>
</reference>
<feature type="domain" description="Protein CR006 P-loop" evidence="2">
    <location>
        <begin position="12"/>
        <end position="688"/>
    </location>
</feature>
<keyword evidence="1" id="KW-0175">Coiled coil</keyword>
<dbReference type="PANTHER" id="PTHR32182">
    <property type="entry name" value="DNA REPLICATION AND REPAIR PROTEIN RECF"/>
    <property type="match status" value="1"/>
</dbReference>
<evidence type="ECO:0000313" key="3">
    <source>
        <dbReference type="EMBL" id="MCP1101001.1"/>
    </source>
</evidence>
<sequence length="703" mass="82022">MLSKITLQTDRFNDTEISNLKAKNFFYGKNGTGKSSITEAISTQCEDNYDLHIFQGFNRIIEENNGLNTIALGIQNVKLQPLISEKKKDIEKLDDDLKERNDSIENTFTIYSKEQLNYNHLIGVIDRFFSASASEIKREYVELTGPNYNKNNFKEDVKSAEELSKEELFKYKTQFEQTSIEASEKMKFEALEVDSLVDEVNEILTTEVVKSAILKFESTEKMNWVREGLNFYGNENEEICLFCGNKIEATRLDDLNSFFSEEVKTIESKIRNLLENISIMKNALSQQKRVEKSSFYPDFHGEIPTINDQIDSVTKEHTRFLEEIESALKERQKDIFISQKALVLSKPSTYSEVEKIYLSLYKKNLKYGETLDSKIKEAKDMLRQHEVSKRLKEFDYQQKVNELKKTESLLNEAKSKYEMQSGKREEAKKELLALLSQTIDETVAEKRINEAIKSLGNQSFTLEGIESEQRGQYQVKSYDGTVRNIGTLSTGEKNIVAFLWFLNNLEKARQTDSKPKIIVFDDPMNSNDDTVQYLIITEIQKLIKDIRDDQIFILTHCTHFYLNARYNWWRNSKKDTYNKTTFHLKRVGNKSSIELITSERDDIKTNYDALWREVKFLYEEHKPDFMINPIRRIFETYQKFNGIDDLYKNDAESQKLFNVNSHSIVDLEADLNGKDEDAIISKVRQIFEANNAGEHFRTYWGEV</sequence>
<dbReference type="RefSeq" id="WP_262064786.1">
    <property type="nucleotide sequence ID" value="NZ_JAMXOD010000001.1"/>
</dbReference>
<proteinExistence type="predicted"/>
<dbReference type="EMBL" id="JAMZFW010000001">
    <property type="protein sequence ID" value="MCP1101001.1"/>
    <property type="molecule type" value="Genomic_DNA"/>
</dbReference>
<protein>
    <submittedName>
        <fullName evidence="3">AAA family ATPase</fullName>
    </submittedName>
</protein>
<dbReference type="InterPro" id="IPR027417">
    <property type="entry name" value="P-loop_NTPase"/>
</dbReference>
<keyword evidence="4" id="KW-1185">Reference proteome</keyword>
<comment type="caution">
    <text evidence="3">The sequence shown here is derived from an EMBL/GenBank/DDBJ whole genome shotgun (WGS) entry which is preliminary data.</text>
</comment>
<dbReference type="Proteomes" id="UP001523566">
    <property type="component" value="Unassembled WGS sequence"/>
</dbReference>
<evidence type="ECO:0000313" key="4">
    <source>
        <dbReference type="Proteomes" id="UP001523566"/>
    </source>
</evidence>
<dbReference type="Pfam" id="PF13166">
    <property type="entry name" value="AAA_13"/>
    <property type="match status" value="1"/>
</dbReference>
<name>A0ABT1E809_9FIRM</name>
<dbReference type="Gene3D" id="3.40.50.300">
    <property type="entry name" value="P-loop containing nucleotide triphosphate hydrolases"/>
    <property type="match status" value="1"/>
</dbReference>
<dbReference type="SUPFAM" id="SSF52540">
    <property type="entry name" value="P-loop containing nucleoside triphosphate hydrolases"/>
    <property type="match status" value="1"/>
</dbReference>
<evidence type="ECO:0000256" key="1">
    <source>
        <dbReference type="SAM" id="Coils"/>
    </source>
</evidence>
<gene>
    <name evidence="3" type="ORF">NK125_01065</name>
</gene>
<accession>A0ABT1E809</accession>
<feature type="coiled-coil region" evidence="1">
    <location>
        <begin position="396"/>
        <end position="430"/>
    </location>
</feature>
<evidence type="ECO:0000259" key="2">
    <source>
        <dbReference type="Pfam" id="PF13166"/>
    </source>
</evidence>